<dbReference type="PANTHER" id="PTHR47926">
    <property type="entry name" value="PENTATRICOPEPTIDE REPEAT-CONTAINING PROTEIN"/>
    <property type="match status" value="1"/>
</dbReference>
<feature type="repeat" description="PPR" evidence="2">
    <location>
        <begin position="108"/>
        <end position="142"/>
    </location>
</feature>
<keyword evidence="4" id="KW-1185">Reference proteome</keyword>
<sequence length="142" mass="16547">MDEKGLITWNSMLSGFAHMDRAEEVSFLFREMLYEGVEPNFVTIASVLPLCARKANLQHGKEFHCYMVKREEQFSGHLLLWNSLVEMYSRSGKVLEARKVFDSLSRRDKVTYTSMIMGYGRRGDGEKALKLFEEMRRRAIPI</sequence>
<dbReference type="Pfam" id="PF13041">
    <property type="entry name" value="PPR_2"/>
    <property type="match status" value="1"/>
</dbReference>
<dbReference type="Proteomes" id="UP000265520">
    <property type="component" value="Unassembled WGS sequence"/>
</dbReference>
<dbReference type="AlphaFoldDB" id="A0A392QTE5"/>
<dbReference type="Pfam" id="PF01535">
    <property type="entry name" value="PPR"/>
    <property type="match status" value="2"/>
</dbReference>
<dbReference type="PROSITE" id="PS51375">
    <property type="entry name" value="PPR"/>
    <property type="match status" value="3"/>
</dbReference>
<dbReference type="EMBL" id="LXQA010158330">
    <property type="protein sequence ID" value="MCI27269.1"/>
    <property type="molecule type" value="Genomic_DNA"/>
</dbReference>
<evidence type="ECO:0000256" key="1">
    <source>
        <dbReference type="ARBA" id="ARBA00022737"/>
    </source>
</evidence>
<proteinExistence type="predicted"/>
<protein>
    <submittedName>
        <fullName evidence="3">Pentatricopeptide repeat-containing protein</fullName>
    </submittedName>
</protein>
<feature type="repeat" description="PPR" evidence="2">
    <location>
        <begin position="77"/>
        <end position="107"/>
    </location>
</feature>
<dbReference type="GO" id="GO:0003723">
    <property type="term" value="F:RNA binding"/>
    <property type="evidence" value="ECO:0007669"/>
    <property type="project" value="InterPro"/>
</dbReference>
<dbReference type="NCBIfam" id="TIGR00756">
    <property type="entry name" value="PPR"/>
    <property type="match status" value="3"/>
</dbReference>
<keyword evidence="1" id="KW-0677">Repeat</keyword>
<accession>A0A392QTE5</accession>
<comment type="caution">
    <text evidence="3">The sequence shown here is derived from an EMBL/GenBank/DDBJ whole genome shotgun (WGS) entry which is preliminary data.</text>
</comment>
<dbReference type="InterPro" id="IPR011990">
    <property type="entry name" value="TPR-like_helical_dom_sf"/>
</dbReference>
<organism evidence="3 4">
    <name type="scientific">Trifolium medium</name>
    <dbReference type="NCBI Taxonomy" id="97028"/>
    <lineage>
        <taxon>Eukaryota</taxon>
        <taxon>Viridiplantae</taxon>
        <taxon>Streptophyta</taxon>
        <taxon>Embryophyta</taxon>
        <taxon>Tracheophyta</taxon>
        <taxon>Spermatophyta</taxon>
        <taxon>Magnoliopsida</taxon>
        <taxon>eudicotyledons</taxon>
        <taxon>Gunneridae</taxon>
        <taxon>Pentapetalae</taxon>
        <taxon>rosids</taxon>
        <taxon>fabids</taxon>
        <taxon>Fabales</taxon>
        <taxon>Fabaceae</taxon>
        <taxon>Papilionoideae</taxon>
        <taxon>50 kb inversion clade</taxon>
        <taxon>NPAAA clade</taxon>
        <taxon>Hologalegina</taxon>
        <taxon>IRL clade</taxon>
        <taxon>Trifolieae</taxon>
        <taxon>Trifolium</taxon>
    </lineage>
</organism>
<evidence type="ECO:0000256" key="2">
    <source>
        <dbReference type="PROSITE-ProRule" id="PRU00708"/>
    </source>
</evidence>
<dbReference type="InterPro" id="IPR046960">
    <property type="entry name" value="PPR_At4g14850-like_plant"/>
</dbReference>
<dbReference type="Gene3D" id="1.25.40.10">
    <property type="entry name" value="Tetratricopeptide repeat domain"/>
    <property type="match status" value="2"/>
</dbReference>
<dbReference type="PANTHER" id="PTHR47926:SF375">
    <property type="entry name" value="PENTATRICOPEPTIDE REPEAT-CONTAINING PROTEIN"/>
    <property type="match status" value="1"/>
</dbReference>
<evidence type="ECO:0000313" key="4">
    <source>
        <dbReference type="Proteomes" id="UP000265520"/>
    </source>
</evidence>
<name>A0A392QTE5_9FABA</name>
<dbReference type="GO" id="GO:0009451">
    <property type="term" value="P:RNA modification"/>
    <property type="evidence" value="ECO:0007669"/>
    <property type="project" value="InterPro"/>
</dbReference>
<dbReference type="InterPro" id="IPR002885">
    <property type="entry name" value="PPR_rpt"/>
</dbReference>
<reference evidence="3 4" key="1">
    <citation type="journal article" date="2018" name="Front. Plant Sci.">
        <title>Red Clover (Trifolium pratense) and Zigzag Clover (T. medium) - A Picture of Genomic Similarities and Differences.</title>
        <authorList>
            <person name="Dluhosova J."/>
            <person name="Istvanek J."/>
            <person name="Nedelnik J."/>
            <person name="Repkova J."/>
        </authorList>
    </citation>
    <scope>NUCLEOTIDE SEQUENCE [LARGE SCALE GENOMIC DNA]</scope>
    <source>
        <strain evidence="4">cv. 10/8</strain>
        <tissue evidence="3">Leaf</tissue>
    </source>
</reference>
<evidence type="ECO:0000313" key="3">
    <source>
        <dbReference type="EMBL" id="MCI27269.1"/>
    </source>
</evidence>
<feature type="repeat" description="PPR" evidence="2">
    <location>
        <begin position="5"/>
        <end position="39"/>
    </location>
</feature>